<feature type="chain" id="PRO_5009603863" evidence="4">
    <location>
        <begin position="20"/>
        <end position="276"/>
    </location>
</feature>
<keyword evidence="6" id="KW-1185">Reference proteome</keyword>
<reference evidence="5 6" key="1">
    <citation type="submission" date="2016-08" db="EMBL/GenBank/DDBJ databases">
        <authorList>
            <person name="Seilhamer J.J."/>
        </authorList>
    </citation>
    <scope>NUCLEOTIDE SEQUENCE [LARGE SCALE GENOMIC DNA]</scope>
    <source>
        <strain evidence="5">ING2-E5A</strain>
    </source>
</reference>
<organism evidence="5 6">
    <name type="scientific">Petrimonas mucosa</name>
    <dbReference type="NCBI Taxonomy" id="1642646"/>
    <lineage>
        <taxon>Bacteria</taxon>
        <taxon>Pseudomonadati</taxon>
        <taxon>Bacteroidota</taxon>
        <taxon>Bacteroidia</taxon>
        <taxon>Bacteroidales</taxon>
        <taxon>Dysgonomonadaceae</taxon>
        <taxon>Petrimonas</taxon>
    </lineage>
</organism>
<keyword evidence="1" id="KW-0677">Repeat</keyword>
<gene>
    <name evidence="5" type="ORF">ING2E5A_1352</name>
</gene>
<evidence type="ECO:0000256" key="4">
    <source>
        <dbReference type="SAM" id="SignalP"/>
    </source>
</evidence>
<feature type="repeat" description="TPR" evidence="3">
    <location>
        <begin position="24"/>
        <end position="57"/>
    </location>
</feature>
<evidence type="ECO:0000313" key="5">
    <source>
        <dbReference type="EMBL" id="SCM57470.1"/>
    </source>
</evidence>
<dbReference type="InterPro" id="IPR050498">
    <property type="entry name" value="Ycf3"/>
</dbReference>
<dbReference type="Gene3D" id="1.25.40.10">
    <property type="entry name" value="Tetratricopeptide repeat domain"/>
    <property type="match status" value="2"/>
</dbReference>
<evidence type="ECO:0000256" key="1">
    <source>
        <dbReference type="ARBA" id="ARBA00022737"/>
    </source>
</evidence>
<name>A0A1G4G6L6_9BACT</name>
<dbReference type="InterPro" id="IPR011990">
    <property type="entry name" value="TPR-like_helical_dom_sf"/>
</dbReference>
<dbReference type="KEGG" id="pmuc:ING2E5A_1352"/>
<evidence type="ECO:0000256" key="2">
    <source>
        <dbReference type="ARBA" id="ARBA00022803"/>
    </source>
</evidence>
<dbReference type="EMBL" id="LT608328">
    <property type="protein sequence ID" value="SCM57470.1"/>
    <property type="molecule type" value="Genomic_DNA"/>
</dbReference>
<proteinExistence type="predicted"/>
<feature type="repeat" description="TPR" evidence="3">
    <location>
        <begin position="129"/>
        <end position="162"/>
    </location>
</feature>
<dbReference type="AlphaFoldDB" id="A0A1G4G6L6"/>
<evidence type="ECO:0000256" key="3">
    <source>
        <dbReference type="PROSITE-ProRule" id="PRU00339"/>
    </source>
</evidence>
<accession>A0A1G4G6L6</accession>
<dbReference type="PANTHER" id="PTHR44858">
    <property type="entry name" value="TETRATRICOPEPTIDE REPEAT PROTEIN 6"/>
    <property type="match status" value="1"/>
</dbReference>
<dbReference type="InterPro" id="IPR019734">
    <property type="entry name" value="TPR_rpt"/>
</dbReference>
<feature type="signal peptide" evidence="4">
    <location>
        <begin position="1"/>
        <end position="19"/>
    </location>
</feature>
<keyword evidence="4" id="KW-0732">Signal</keyword>
<dbReference type="PANTHER" id="PTHR44858:SF1">
    <property type="entry name" value="UDP-N-ACETYLGLUCOSAMINE--PEPTIDE N-ACETYLGLUCOSAMINYLTRANSFERASE SPINDLY-RELATED"/>
    <property type="match status" value="1"/>
</dbReference>
<dbReference type="SUPFAM" id="SSF48452">
    <property type="entry name" value="TPR-like"/>
    <property type="match status" value="1"/>
</dbReference>
<keyword evidence="2 3" id="KW-0802">TPR repeat</keyword>
<dbReference type="Proteomes" id="UP000178485">
    <property type="component" value="Chromosome i"/>
</dbReference>
<dbReference type="Pfam" id="PF13414">
    <property type="entry name" value="TPR_11"/>
    <property type="match status" value="1"/>
</dbReference>
<dbReference type="STRING" id="1642646.ING2E5A_1352"/>
<dbReference type="RefSeq" id="WP_071136713.1">
    <property type="nucleotide sequence ID" value="NZ_DUQN01000029.1"/>
</dbReference>
<sequence>MKYLLISLLLPLCIFSLSAQNGTYNGWIDKSVKYIENNRLDSAAIALQQAMRLDPANENNALLLLNLGILQRQLGLTDDAYISFTASLGNNPDPVLVLHNRASLLCDLGRFDEAMEDYNAIIGKDPTDVEAYYRRGLLFLEKNDRQSAEADFRLCEDTDPDNLFTKLSKALIFKLDDNWEEAEQIYTDIINTSATPNSSYYLNRAECYVNTDRFSRAAADLHAIEGEERENPYFYILRGRLRLDQFDKFAARADFEKAKQLGYDAELADKWIGKTR</sequence>
<evidence type="ECO:0000313" key="6">
    <source>
        <dbReference type="Proteomes" id="UP000178485"/>
    </source>
</evidence>
<dbReference type="SMART" id="SM00028">
    <property type="entry name" value="TPR"/>
    <property type="match status" value="5"/>
</dbReference>
<protein>
    <submittedName>
        <fullName evidence="5">Uncharacterized protein</fullName>
    </submittedName>
</protein>
<dbReference type="PROSITE" id="PS50005">
    <property type="entry name" value="TPR"/>
    <property type="match status" value="2"/>
</dbReference>